<evidence type="ECO:0000256" key="1">
    <source>
        <dbReference type="SAM" id="Coils"/>
    </source>
</evidence>
<evidence type="ECO:0000313" key="3">
    <source>
        <dbReference type="WBParaSite" id="TTAC_0000625601-mRNA-1"/>
    </source>
</evidence>
<organism evidence="3">
    <name type="scientific">Hydatigena taeniaeformis</name>
    <name type="common">Feline tapeworm</name>
    <name type="synonym">Taenia taeniaeformis</name>
    <dbReference type="NCBI Taxonomy" id="6205"/>
    <lineage>
        <taxon>Eukaryota</taxon>
        <taxon>Metazoa</taxon>
        <taxon>Spiralia</taxon>
        <taxon>Lophotrochozoa</taxon>
        <taxon>Platyhelminthes</taxon>
        <taxon>Cestoda</taxon>
        <taxon>Eucestoda</taxon>
        <taxon>Cyclophyllidea</taxon>
        <taxon>Taeniidae</taxon>
        <taxon>Hydatigera</taxon>
    </lineage>
</organism>
<accession>A0A158RDX5</accession>
<feature type="compositionally biased region" description="Polar residues" evidence="2">
    <location>
        <begin position="259"/>
        <end position="271"/>
    </location>
</feature>
<name>A0A158RDX5_HYDTA</name>
<dbReference type="STRING" id="6205.A0A158RDX5"/>
<dbReference type="AlphaFoldDB" id="A0A158RDX5"/>
<dbReference type="WBParaSite" id="TTAC_0000625601-mRNA-1">
    <property type="protein sequence ID" value="TTAC_0000625601-mRNA-1"/>
    <property type="gene ID" value="TTAC_0000625601"/>
</dbReference>
<feature type="region of interest" description="Disordered" evidence="2">
    <location>
        <begin position="408"/>
        <end position="435"/>
    </location>
</feature>
<feature type="coiled-coil region" evidence="1">
    <location>
        <begin position="21"/>
        <end position="48"/>
    </location>
</feature>
<proteinExistence type="predicted"/>
<protein>
    <submittedName>
        <fullName evidence="3">ANK_REP_REGION domain-containing protein</fullName>
    </submittedName>
</protein>
<keyword evidence="1" id="KW-0175">Coiled coil</keyword>
<reference evidence="3" key="1">
    <citation type="submission" date="2016-04" db="UniProtKB">
        <authorList>
            <consortium name="WormBaseParasite"/>
        </authorList>
    </citation>
    <scope>IDENTIFICATION</scope>
</reference>
<sequence>LHISAKTSEISEQRAQLGSLQRDLCAQIRNVEQQLQELLALKRVQDDEIGALRQKENKRPATRNFRLQWSPQKAEVSTGEASTQVHFKLDVQCKATMTNIKYPGSSKASIIITKLEDEISRKNDHVRELKVAQDAALKLIEELKVGIEESKAALVQKCGELEKEKLRLRHRERQSFQSKSCQSEPVGYCDRGISCKPVSTQTAECQIPEVFMNSSMNNIPGFLAEALMVLDGSRCLASPVAQREIELTSAAELGHESQNKPSNISNLENGSPLATQTEVNVSVDIGDASHEGGTNVQALLDDWNSAETQWISQLRSSSVHLSPPQEVAVRANQTSLTVSDIEGYPAVAVVTVPATTVVAMTSTSEAAHHAPLWSSNKEHDLELMYRQACALDLSYYLQLGLALSMNSTNRDQQEDGKPSSVDLTPADFTNVSPTNEHKEFEETLHLFGGAAEPSYYTSTSAFANGGTKNEPRSPSKGRGILFGLGTWNDDDVEQLAVHFLTTEREHSASLEAAIERHLEDLRLEVVSSNLPLVPSAQ</sequence>
<feature type="region of interest" description="Disordered" evidence="2">
    <location>
        <begin position="251"/>
        <end position="271"/>
    </location>
</feature>
<evidence type="ECO:0000256" key="2">
    <source>
        <dbReference type="SAM" id="MobiDB-lite"/>
    </source>
</evidence>